<dbReference type="EMBL" id="JAACFV010000214">
    <property type="protein sequence ID" value="KAF7502850.1"/>
    <property type="molecule type" value="Genomic_DNA"/>
</dbReference>
<sequence>MDDSGQGIDSRVAEYSVLCSTCSNITFEMLLFGFEHPLPYPEAIESGRNCKLCRLMVCSYARLQVLANAYEVERDYEAFIPKLKASLAVSRHQVQPNNDNPNGLREELIKSPAHMCWNRHQYCNGLYGDFSDGCTIQISAPEVS</sequence>
<comment type="caution">
    <text evidence="1">The sequence shown here is derived from an EMBL/GenBank/DDBJ whole genome shotgun (WGS) entry which is preliminary data.</text>
</comment>
<dbReference type="Proteomes" id="UP000606974">
    <property type="component" value="Unassembled WGS sequence"/>
</dbReference>
<accession>A0A8H7ACQ6</accession>
<protein>
    <submittedName>
        <fullName evidence="1">Uncharacterized protein</fullName>
    </submittedName>
</protein>
<keyword evidence="2" id="KW-1185">Reference proteome</keyword>
<dbReference type="OrthoDB" id="5362512at2759"/>
<proteinExistence type="predicted"/>
<organism evidence="1 2">
    <name type="scientific">Endocarpon pusillum</name>
    <dbReference type="NCBI Taxonomy" id="364733"/>
    <lineage>
        <taxon>Eukaryota</taxon>
        <taxon>Fungi</taxon>
        <taxon>Dikarya</taxon>
        <taxon>Ascomycota</taxon>
        <taxon>Pezizomycotina</taxon>
        <taxon>Eurotiomycetes</taxon>
        <taxon>Chaetothyriomycetidae</taxon>
        <taxon>Verrucariales</taxon>
        <taxon>Verrucariaceae</taxon>
        <taxon>Endocarpon</taxon>
    </lineage>
</organism>
<name>A0A8H7ACQ6_9EURO</name>
<gene>
    <name evidence="1" type="ORF">GJ744_005005</name>
</gene>
<reference evidence="1" key="1">
    <citation type="submission" date="2020-02" db="EMBL/GenBank/DDBJ databases">
        <authorList>
            <person name="Palmer J.M."/>
        </authorList>
    </citation>
    <scope>NUCLEOTIDE SEQUENCE</scope>
    <source>
        <strain evidence="1">EPUS1.4</strain>
        <tissue evidence="1">Thallus</tissue>
    </source>
</reference>
<evidence type="ECO:0000313" key="1">
    <source>
        <dbReference type="EMBL" id="KAF7502850.1"/>
    </source>
</evidence>
<evidence type="ECO:0000313" key="2">
    <source>
        <dbReference type="Proteomes" id="UP000606974"/>
    </source>
</evidence>
<dbReference type="AlphaFoldDB" id="A0A8H7ACQ6"/>